<dbReference type="Gene3D" id="2.40.128.150">
    <property type="entry name" value="Cysteine proteinases"/>
    <property type="match status" value="1"/>
</dbReference>
<evidence type="ECO:0000313" key="4">
    <source>
        <dbReference type="Proteomes" id="UP000278673"/>
    </source>
</evidence>
<proteinExistence type="inferred from homology"/>
<dbReference type="PRINTS" id="PR01543">
    <property type="entry name" value="ANATRNSFRASE"/>
</dbReference>
<dbReference type="InterPro" id="IPR001447">
    <property type="entry name" value="Arylamine_N-AcTrfase"/>
</dbReference>
<keyword evidence="4" id="KW-1185">Reference proteome</keyword>
<keyword evidence="3" id="KW-0808">Transferase</keyword>
<dbReference type="GO" id="GO:0016407">
    <property type="term" value="F:acetyltransferase activity"/>
    <property type="evidence" value="ECO:0007669"/>
    <property type="project" value="InterPro"/>
</dbReference>
<dbReference type="InterPro" id="IPR038765">
    <property type="entry name" value="Papain-like_cys_pep_sf"/>
</dbReference>
<protein>
    <submittedName>
        <fullName evidence="3">Arylamine N-acetyltransferase</fullName>
    </submittedName>
</protein>
<dbReference type="Proteomes" id="UP000278673">
    <property type="component" value="Unassembled WGS sequence"/>
</dbReference>
<reference evidence="3 4" key="1">
    <citation type="submission" date="2018-10" db="EMBL/GenBank/DDBJ databases">
        <title>Isolation, diversity and antifungal activity of actinobacteria from wheat.</title>
        <authorList>
            <person name="Han C."/>
        </authorList>
    </citation>
    <scope>NUCLEOTIDE SEQUENCE [LARGE SCALE GENOMIC DNA]</scope>
    <source>
        <strain evidence="3 4">NEAU-YY642</strain>
    </source>
</reference>
<name>A0A3M2KZ71_9ACTN</name>
<dbReference type="EMBL" id="RFFJ01000327">
    <property type="protein sequence ID" value="RMI27608.1"/>
    <property type="molecule type" value="Genomic_DNA"/>
</dbReference>
<comment type="similarity">
    <text evidence="1 2">Belongs to the arylamine N-acetyltransferase family.</text>
</comment>
<dbReference type="RefSeq" id="WP_122399993.1">
    <property type="nucleotide sequence ID" value="NZ_RFFJ01000327.1"/>
</dbReference>
<accession>A0A3M2KZ71</accession>
<dbReference type="SUPFAM" id="SSF54001">
    <property type="entry name" value="Cysteine proteinases"/>
    <property type="match status" value="1"/>
</dbReference>
<comment type="caution">
    <text evidence="3">The sequence shown here is derived from an EMBL/GenBank/DDBJ whole genome shotgun (WGS) entry which is preliminary data.</text>
</comment>
<gene>
    <name evidence="3" type="ORF">EBN88_29125</name>
</gene>
<dbReference type="PANTHER" id="PTHR11786:SF0">
    <property type="entry name" value="ARYLAMINE N-ACETYLTRANSFERASE 4-RELATED"/>
    <property type="match status" value="1"/>
</dbReference>
<evidence type="ECO:0000313" key="3">
    <source>
        <dbReference type="EMBL" id="RMI27608.1"/>
    </source>
</evidence>
<evidence type="ECO:0000256" key="2">
    <source>
        <dbReference type="RuleBase" id="RU003452"/>
    </source>
</evidence>
<sequence>MSTASTPSSATTPASATVPGPSAPFDLDAYLARIGWRGAARADVATLRGVHAAHLRAIPFENLDALGGTAPALEPAAVVRKLLHERRGGYCYEQNTLLAMALERLGFAVTLLAARVVVGADGPTRRPRTHAVLLVRVPGDPRPYLADVGYGDVAGLLEAVPLRADVEFRVGPRRHRLVTVEHEGPLELWVLRAWVGGGWVDQYAFTLEPFVAADLEVMNWHVATNPRSPFSWRLTVRRTTDAGHLALDESRFTETRDDGRVFTRELAGEEDVRAVLEREFGIAAPATTRLSR</sequence>
<dbReference type="AlphaFoldDB" id="A0A3M2KZ71"/>
<dbReference type="PANTHER" id="PTHR11786">
    <property type="entry name" value="N-HYDROXYARYLAMINE O-ACETYLTRANSFERASE"/>
    <property type="match status" value="1"/>
</dbReference>
<organism evidence="3 4">
    <name type="scientific">Streptomyces triticirhizae</name>
    <dbReference type="NCBI Taxonomy" id="2483353"/>
    <lineage>
        <taxon>Bacteria</taxon>
        <taxon>Bacillati</taxon>
        <taxon>Actinomycetota</taxon>
        <taxon>Actinomycetes</taxon>
        <taxon>Kitasatosporales</taxon>
        <taxon>Streptomycetaceae</taxon>
        <taxon>Streptomyces</taxon>
    </lineage>
</organism>
<dbReference type="Gene3D" id="3.30.2140.10">
    <property type="entry name" value="Arylamine N-acetyltransferase"/>
    <property type="match status" value="1"/>
</dbReference>
<evidence type="ECO:0000256" key="1">
    <source>
        <dbReference type="ARBA" id="ARBA00006547"/>
    </source>
</evidence>
<dbReference type="Pfam" id="PF00797">
    <property type="entry name" value="Acetyltransf_2"/>
    <property type="match status" value="1"/>
</dbReference>